<dbReference type="EMBL" id="BMJE01000002">
    <property type="protein sequence ID" value="GGB69025.1"/>
    <property type="molecule type" value="Genomic_DNA"/>
</dbReference>
<organism evidence="12 13">
    <name type="scientific">Flavobacterium suaedae</name>
    <dbReference type="NCBI Taxonomy" id="1767027"/>
    <lineage>
        <taxon>Bacteria</taxon>
        <taxon>Pseudomonadati</taxon>
        <taxon>Bacteroidota</taxon>
        <taxon>Flavobacteriia</taxon>
        <taxon>Flavobacteriales</taxon>
        <taxon>Flavobacteriaceae</taxon>
        <taxon>Flavobacterium</taxon>
    </lineage>
</organism>
<reference evidence="13" key="1">
    <citation type="journal article" date="2019" name="Int. J. Syst. Evol. Microbiol.">
        <title>The Global Catalogue of Microorganisms (GCM) 10K type strain sequencing project: providing services to taxonomists for standard genome sequencing and annotation.</title>
        <authorList>
            <consortium name="The Broad Institute Genomics Platform"/>
            <consortium name="The Broad Institute Genome Sequencing Center for Infectious Disease"/>
            <person name="Wu L."/>
            <person name="Ma J."/>
        </authorList>
    </citation>
    <scope>NUCLEOTIDE SEQUENCE [LARGE SCALE GENOMIC DNA]</scope>
    <source>
        <strain evidence="13">CGMCC 1.15461</strain>
    </source>
</reference>
<keyword evidence="13" id="KW-1185">Reference proteome</keyword>
<evidence type="ECO:0000256" key="9">
    <source>
        <dbReference type="ARBA" id="ARBA00023235"/>
    </source>
</evidence>
<dbReference type="InterPro" id="IPR014718">
    <property type="entry name" value="GH-type_carb-bd"/>
</dbReference>
<name>A0ABQ1JKH7_9FLAO</name>
<evidence type="ECO:0000256" key="11">
    <source>
        <dbReference type="PIRNR" id="PIRNR005096"/>
    </source>
</evidence>
<evidence type="ECO:0000256" key="8">
    <source>
        <dbReference type="ARBA" id="ARBA00022837"/>
    </source>
</evidence>
<dbReference type="InterPro" id="IPR008183">
    <property type="entry name" value="Aldose_1/G6P_1-epimerase"/>
</dbReference>
<dbReference type="Gene3D" id="2.70.98.10">
    <property type="match status" value="1"/>
</dbReference>
<sequence length="346" mass="38101">MKTKKLINKYKKSLFGNFPGGTPIYSYTISNKNGMALTVTNYGAAITSLEIPSKQRELLDVVLGFNDAESYIKSYAIAGAPYFGAIVGRYAGRIKNGTFTLNGKTHQLTKNLNDAHTLHGGRNGFSSALWQASHDEKANTLHFTYTGTNGEEGFPGALKVKATYTLNSKNELIISYTAESTEDTIINLTNHSYFNLDGHTADVRDQYLKINASELLEVDNENVPTGAFINVAEKDFDFNEFKNCPETIDDSFITAGDITKLVATLKSEQSGIAMDVYTNQPSVHVYVGGSCGEIAGKEKAVYHNHSGICFETQNYPDAPNQPHFPSAVLKKGEVYQKQTIFKFKHL</sequence>
<comment type="subunit">
    <text evidence="5">Monomer.</text>
</comment>
<evidence type="ECO:0000313" key="12">
    <source>
        <dbReference type="EMBL" id="GGB69025.1"/>
    </source>
</evidence>
<evidence type="ECO:0000256" key="1">
    <source>
        <dbReference type="ARBA" id="ARBA00001614"/>
    </source>
</evidence>
<keyword evidence="9 11" id="KW-0413">Isomerase</keyword>
<evidence type="ECO:0000256" key="3">
    <source>
        <dbReference type="ARBA" id="ARBA00005028"/>
    </source>
</evidence>
<keyword evidence="8" id="KW-0106">Calcium</keyword>
<dbReference type="SUPFAM" id="SSF74650">
    <property type="entry name" value="Galactose mutarotase-like"/>
    <property type="match status" value="1"/>
</dbReference>
<dbReference type="CDD" id="cd09019">
    <property type="entry name" value="galactose_mutarotase_like"/>
    <property type="match status" value="1"/>
</dbReference>
<dbReference type="InterPro" id="IPR018052">
    <property type="entry name" value="Ald1_epimerase_CS"/>
</dbReference>
<dbReference type="InterPro" id="IPR011013">
    <property type="entry name" value="Gal_mutarotase_sf_dom"/>
</dbReference>
<dbReference type="Proteomes" id="UP000615760">
    <property type="component" value="Unassembled WGS sequence"/>
</dbReference>
<comment type="similarity">
    <text evidence="4 11">Belongs to the aldose epimerase family.</text>
</comment>
<evidence type="ECO:0000256" key="5">
    <source>
        <dbReference type="ARBA" id="ARBA00011245"/>
    </source>
</evidence>
<dbReference type="Pfam" id="PF01263">
    <property type="entry name" value="Aldose_epim"/>
    <property type="match status" value="1"/>
</dbReference>
<evidence type="ECO:0000256" key="10">
    <source>
        <dbReference type="ARBA" id="ARBA00023277"/>
    </source>
</evidence>
<dbReference type="PIRSF" id="PIRSF005096">
    <property type="entry name" value="GALM"/>
    <property type="match status" value="1"/>
</dbReference>
<keyword evidence="10 11" id="KW-0119">Carbohydrate metabolism</keyword>
<evidence type="ECO:0000256" key="4">
    <source>
        <dbReference type="ARBA" id="ARBA00006206"/>
    </source>
</evidence>
<evidence type="ECO:0000256" key="7">
    <source>
        <dbReference type="ARBA" id="ARBA00014165"/>
    </source>
</evidence>
<dbReference type="RefSeq" id="WP_188619792.1">
    <property type="nucleotide sequence ID" value="NZ_BMJE01000002.1"/>
</dbReference>
<dbReference type="InterPro" id="IPR015443">
    <property type="entry name" value="Aldose_1-epimerase"/>
</dbReference>
<dbReference type="PANTHER" id="PTHR10091:SF0">
    <property type="entry name" value="GALACTOSE MUTAROTASE"/>
    <property type="match status" value="1"/>
</dbReference>
<dbReference type="InterPro" id="IPR047215">
    <property type="entry name" value="Galactose_mutarotase-like"/>
</dbReference>
<comment type="caution">
    <text evidence="12">The sequence shown here is derived from an EMBL/GenBank/DDBJ whole genome shotgun (WGS) entry which is preliminary data.</text>
</comment>
<evidence type="ECO:0000256" key="6">
    <source>
        <dbReference type="ARBA" id="ARBA00013185"/>
    </source>
</evidence>
<evidence type="ECO:0000256" key="2">
    <source>
        <dbReference type="ARBA" id="ARBA00001913"/>
    </source>
</evidence>
<comment type="pathway">
    <text evidence="3 11">Carbohydrate metabolism; hexose metabolism.</text>
</comment>
<dbReference type="PROSITE" id="PS00545">
    <property type="entry name" value="ALDOSE_1_EPIMERASE"/>
    <property type="match status" value="1"/>
</dbReference>
<gene>
    <name evidence="12" type="ORF">GCM10007424_06240</name>
</gene>
<proteinExistence type="inferred from homology"/>
<comment type="cofactor">
    <cofactor evidence="2">
        <name>Ca(2+)</name>
        <dbReference type="ChEBI" id="CHEBI:29108"/>
    </cofactor>
</comment>
<accession>A0ABQ1JKH7</accession>
<dbReference type="NCBIfam" id="NF008277">
    <property type="entry name" value="PRK11055.1"/>
    <property type="match status" value="1"/>
</dbReference>
<dbReference type="PANTHER" id="PTHR10091">
    <property type="entry name" value="ALDOSE-1-EPIMERASE"/>
    <property type="match status" value="1"/>
</dbReference>
<comment type="catalytic activity">
    <reaction evidence="1 11">
        <text>alpha-D-glucose = beta-D-glucose</text>
        <dbReference type="Rhea" id="RHEA:10264"/>
        <dbReference type="ChEBI" id="CHEBI:15903"/>
        <dbReference type="ChEBI" id="CHEBI:17925"/>
        <dbReference type="EC" id="5.1.3.3"/>
    </reaction>
</comment>
<protein>
    <recommendedName>
        <fullName evidence="7 11">Aldose 1-epimerase</fullName>
        <ecNumber evidence="6 11">5.1.3.3</ecNumber>
    </recommendedName>
</protein>
<dbReference type="EC" id="5.1.3.3" evidence="6 11"/>
<evidence type="ECO:0000313" key="13">
    <source>
        <dbReference type="Proteomes" id="UP000615760"/>
    </source>
</evidence>